<comment type="caution">
    <text evidence="2">The sequence shown here is derived from an EMBL/GenBank/DDBJ whole genome shotgun (WGS) entry which is preliminary data.</text>
</comment>
<sequence length="54" mass="6343">MEPFEDWYDDLVELARAEDLLCLVSNYPEDHRESYEDGLTPDEELDEQKYAASS</sequence>
<dbReference type="EMBL" id="BART01012851">
    <property type="protein sequence ID" value="GAG86137.1"/>
    <property type="molecule type" value="Genomic_DNA"/>
</dbReference>
<dbReference type="AlphaFoldDB" id="X1BYD9"/>
<protein>
    <submittedName>
        <fullName evidence="2">Uncharacterized protein</fullName>
    </submittedName>
</protein>
<evidence type="ECO:0000256" key="1">
    <source>
        <dbReference type="SAM" id="MobiDB-lite"/>
    </source>
</evidence>
<reference evidence="2" key="1">
    <citation type="journal article" date="2014" name="Front. Microbiol.">
        <title>High frequency of phylogenetically diverse reductive dehalogenase-homologous genes in deep subseafloor sedimentary metagenomes.</title>
        <authorList>
            <person name="Kawai M."/>
            <person name="Futagami T."/>
            <person name="Toyoda A."/>
            <person name="Takaki Y."/>
            <person name="Nishi S."/>
            <person name="Hori S."/>
            <person name="Arai W."/>
            <person name="Tsubouchi T."/>
            <person name="Morono Y."/>
            <person name="Uchiyama I."/>
            <person name="Ito T."/>
            <person name="Fujiyama A."/>
            <person name="Inagaki F."/>
            <person name="Takami H."/>
        </authorList>
    </citation>
    <scope>NUCLEOTIDE SEQUENCE</scope>
    <source>
        <strain evidence="2">Expedition CK06-06</strain>
    </source>
</reference>
<evidence type="ECO:0000313" key="2">
    <source>
        <dbReference type="EMBL" id="GAG86137.1"/>
    </source>
</evidence>
<proteinExistence type="predicted"/>
<gene>
    <name evidence="2" type="ORF">S01H4_26592</name>
</gene>
<organism evidence="2">
    <name type="scientific">marine sediment metagenome</name>
    <dbReference type="NCBI Taxonomy" id="412755"/>
    <lineage>
        <taxon>unclassified sequences</taxon>
        <taxon>metagenomes</taxon>
        <taxon>ecological metagenomes</taxon>
    </lineage>
</organism>
<accession>X1BYD9</accession>
<name>X1BYD9_9ZZZZ</name>
<feature type="region of interest" description="Disordered" evidence="1">
    <location>
        <begin position="31"/>
        <end position="54"/>
    </location>
</feature>